<evidence type="ECO:0000313" key="4">
    <source>
        <dbReference type="Proteomes" id="UP001432322"/>
    </source>
</evidence>
<dbReference type="Proteomes" id="UP001432322">
    <property type="component" value="Unassembled WGS sequence"/>
</dbReference>
<reference evidence="3" key="1">
    <citation type="submission" date="2023-10" db="EMBL/GenBank/DDBJ databases">
        <title>Genome assembly of Pristionchus species.</title>
        <authorList>
            <person name="Yoshida K."/>
            <person name="Sommer R.J."/>
        </authorList>
    </citation>
    <scope>NUCLEOTIDE SEQUENCE</scope>
    <source>
        <strain evidence="3">RS5133</strain>
    </source>
</reference>
<gene>
    <name evidence="3" type="ORF">PFISCL1PPCAC_4895</name>
</gene>
<dbReference type="AlphaFoldDB" id="A0AAV5V5G6"/>
<accession>A0AAV5V5G6</accession>
<feature type="signal peptide" evidence="2">
    <location>
        <begin position="1"/>
        <end position="18"/>
    </location>
</feature>
<protein>
    <submittedName>
        <fullName evidence="3">Uncharacterized protein</fullName>
    </submittedName>
</protein>
<feature type="chain" id="PRO_5043797970" evidence="2">
    <location>
        <begin position="19"/>
        <end position="85"/>
    </location>
</feature>
<evidence type="ECO:0000256" key="1">
    <source>
        <dbReference type="SAM" id="MobiDB-lite"/>
    </source>
</evidence>
<name>A0AAV5V5G6_9BILA</name>
<feature type="non-terminal residue" evidence="3">
    <location>
        <position position="85"/>
    </location>
</feature>
<proteinExistence type="predicted"/>
<comment type="caution">
    <text evidence="3">The sequence shown here is derived from an EMBL/GenBank/DDBJ whole genome shotgun (WGS) entry which is preliminary data.</text>
</comment>
<keyword evidence="2" id="KW-0732">Signal</keyword>
<dbReference type="EMBL" id="BTSY01000002">
    <property type="protein sequence ID" value="GMT13598.1"/>
    <property type="molecule type" value="Genomic_DNA"/>
</dbReference>
<feature type="non-terminal residue" evidence="3">
    <location>
        <position position="1"/>
    </location>
</feature>
<evidence type="ECO:0000313" key="3">
    <source>
        <dbReference type="EMBL" id="GMT13598.1"/>
    </source>
</evidence>
<evidence type="ECO:0000256" key="2">
    <source>
        <dbReference type="SAM" id="SignalP"/>
    </source>
</evidence>
<sequence length="85" mass="9659">KLRRNSFSIVWLTSRLVALMMRIEVNVMIVEISRKTAENRSHTIANPPQHPWKQVPHVAQPSGSRRLEAATARARLSRSEGMAET</sequence>
<feature type="region of interest" description="Disordered" evidence="1">
    <location>
        <begin position="37"/>
        <end position="85"/>
    </location>
</feature>
<keyword evidence="4" id="KW-1185">Reference proteome</keyword>
<organism evidence="3 4">
    <name type="scientific">Pristionchus fissidentatus</name>
    <dbReference type="NCBI Taxonomy" id="1538716"/>
    <lineage>
        <taxon>Eukaryota</taxon>
        <taxon>Metazoa</taxon>
        <taxon>Ecdysozoa</taxon>
        <taxon>Nematoda</taxon>
        <taxon>Chromadorea</taxon>
        <taxon>Rhabditida</taxon>
        <taxon>Rhabditina</taxon>
        <taxon>Diplogasteromorpha</taxon>
        <taxon>Diplogasteroidea</taxon>
        <taxon>Neodiplogasteridae</taxon>
        <taxon>Pristionchus</taxon>
    </lineage>
</organism>